<dbReference type="AlphaFoldDB" id="A0AAI9U6B7"/>
<comment type="caution">
    <text evidence="1">The sequence shown here is derived from an EMBL/GenBank/DDBJ whole genome shotgun (WGS) entry which is preliminary data.</text>
</comment>
<dbReference type="Proteomes" id="UP001239795">
    <property type="component" value="Unassembled WGS sequence"/>
</dbReference>
<protein>
    <submittedName>
        <fullName evidence="1">Uncharacterized protein</fullName>
    </submittedName>
</protein>
<accession>A0AAI9U6B7</accession>
<sequence>MTRLLAAENTPERLLSMDSGILPVCASKNDPGATTVASYRLNWQPVSLHRSGKSRVNPSAQPSPSSNTYAVHDVSDLFKRVAVDPEFLFMLPTGAVSPPQLHVNVLGERKQSIRLAISAHMLWVSEAFASTEI</sequence>
<reference evidence="1 2" key="1">
    <citation type="submission" date="2016-10" db="EMBL/GenBank/DDBJ databases">
        <title>The genome sequence of Colletotrichum fioriniae PJ7.</title>
        <authorList>
            <person name="Baroncelli R."/>
        </authorList>
    </citation>
    <scope>NUCLEOTIDE SEQUENCE [LARGE SCALE GENOMIC DNA]</scope>
    <source>
        <strain evidence="1">Col 31</strain>
    </source>
</reference>
<evidence type="ECO:0000313" key="2">
    <source>
        <dbReference type="Proteomes" id="UP001239795"/>
    </source>
</evidence>
<keyword evidence="2" id="KW-1185">Reference proteome</keyword>
<dbReference type="EMBL" id="MLGG01000057">
    <property type="protein sequence ID" value="KAK1450577.1"/>
    <property type="molecule type" value="Genomic_DNA"/>
</dbReference>
<evidence type="ECO:0000313" key="1">
    <source>
        <dbReference type="EMBL" id="KAK1450577.1"/>
    </source>
</evidence>
<name>A0AAI9U6B7_9PEZI</name>
<gene>
    <name evidence="1" type="ORF">CMEL01_07913</name>
</gene>
<organism evidence="1 2">
    <name type="scientific">Colletotrichum melonis</name>
    <dbReference type="NCBI Taxonomy" id="1209925"/>
    <lineage>
        <taxon>Eukaryota</taxon>
        <taxon>Fungi</taxon>
        <taxon>Dikarya</taxon>
        <taxon>Ascomycota</taxon>
        <taxon>Pezizomycotina</taxon>
        <taxon>Sordariomycetes</taxon>
        <taxon>Hypocreomycetidae</taxon>
        <taxon>Glomerellales</taxon>
        <taxon>Glomerellaceae</taxon>
        <taxon>Colletotrichum</taxon>
        <taxon>Colletotrichum acutatum species complex</taxon>
    </lineage>
</organism>
<proteinExistence type="predicted"/>